<organism evidence="3 5">
    <name type="scientific">Thalassovita autumnalis</name>
    <dbReference type="NCBI Taxonomy" id="2072972"/>
    <lineage>
        <taxon>Bacteria</taxon>
        <taxon>Pseudomonadati</taxon>
        <taxon>Pseudomonadota</taxon>
        <taxon>Alphaproteobacteria</taxon>
        <taxon>Rhodobacterales</taxon>
        <taxon>Roseobacteraceae</taxon>
        <taxon>Thalassovita</taxon>
    </lineage>
</organism>
<dbReference type="EMBL" id="CYSC01000010">
    <property type="protein sequence ID" value="CUH70760.1"/>
    <property type="molecule type" value="Genomic_DNA"/>
</dbReference>
<feature type="compositionally biased region" description="Basic and acidic residues" evidence="1">
    <location>
        <begin position="1"/>
        <end position="23"/>
    </location>
</feature>
<dbReference type="AlphaFoldDB" id="A0A0P1FPN1"/>
<sequence>MTNERKDQKQMTQEELKRLREGDTATSYEDAMAFKRLVKKMESEKSQQE</sequence>
<evidence type="ECO:0000256" key="1">
    <source>
        <dbReference type="SAM" id="MobiDB-lite"/>
    </source>
</evidence>
<gene>
    <name evidence="2" type="ORF">TL5118_04061</name>
    <name evidence="3" type="ORF">TL5120_00540</name>
</gene>
<evidence type="ECO:0000313" key="5">
    <source>
        <dbReference type="Proteomes" id="UP000051887"/>
    </source>
</evidence>
<evidence type="ECO:0000313" key="4">
    <source>
        <dbReference type="Proteomes" id="UP000051086"/>
    </source>
</evidence>
<reference evidence="2 4" key="1">
    <citation type="submission" date="2015-09" db="EMBL/GenBank/DDBJ databases">
        <authorList>
            <person name="Rodrigo-Torres L."/>
            <person name="Arahal D.R."/>
        </authorList>
    </citation>
    <scope>NUCLEOTIDE SEQUENCE [LARGE SCALE GENOMIC DNA]</scope>
    <source>
        <strain evidence="2 4">CECT 5118</strain>
    </source>
</reference>
<feature type="region of interest" description="Disordered" evidence="1">
    <location>
        <begin position="1"/>
        <end position="27"/>
    </location>
</feature>
<dbReference type="EMBL" id="CYSB01000045">
    <property type="protein sequence ID" value="CUH70086.1"/>
    <property type="molecule type" value="Genomic_DNA"/>
</dbReference>
<proteinExistence type="predicted"/>
<keyword evidence="4" id="KW-1185">Reference proteome</keyword>
<name>A0A0P1FPN1_9RHOB</name>
<dbReference type="Proteomes" id="UP000051086">
    <property type="component" value="Unassembled WGS sequence"/>
</dbReference>
<evidence type="ECO:0000313" key="2">
    <source>
        <dbReference type="EMBL" id="CUH70086.1"/>
    </source>
</evidence>
<reference evidence="3 5" key="2">
    <citation type="submission" date="2015-09" db="EMBL/GenBank/DDBJ databases">
        <authorList>
            <consortium name="Swine Surveillance"/>
        </authorList>
    </citation>
    <scope>NUCLEOTIDE SEQUENCE [LARGE SCALE GENOMIC DNA]</scope>
    <source>
        <strain evidence="3 5">5120</strain>
    </source>
</reference>
<protein>
    <submittedName>
        <fullName evidence="3">Uncharacterized protein</fullName>
    </submittedName>
</protein>
<dbReference type="Proteomes" id="UP000051887">
    <property type="component" value="Unassembled WGS sequence"/>
</dbReference>
<dbReference type="RefSeq" id="WP_165590073.1">
    <property type="nucleotide sequence ID" value="NZ_CYSB01000045.1"/>
</dbReference>
<accession>A0A0P1FPN1</accession>
<evidence type="ECO:0000313" key="3">
    <source>
        <dbReference type="EMBL" id="CUH70760.1"/>
    </source>
</evidence>